<dbReference type="InterPro" id="IPR047650">
    <property type="entry name" value="Transpos_IS110"/>
</dbReference>
<keyword evidence="4" id="KW-1185">Reference proteome</keyword>
<dbReference type="Pfam" id="PF01548">
    <property type="entry name" value="DEDD_Tnp_IS110"/>
    <property type="match status" value="1"/>
</dbReference>
<evidence type="ECO:0000259" key="2">
    <source>
        <dbReference type="Pfam" id="PF02371"/>
    </source>
</evidence>
<evidence type="ECO:0000313" key="4">
    <source>
        <dbReference type="Proteomes" id="UP001499990"/>
    </source>
</evidence>
<sequence>MRPRVLAFENGTGEGAGSMDVFCGIDWAEGHHDVALVDDTGKLLAKCRINDDLDGYRLLLDLLAEHGDTAETPIPVAIETSRGLLVATLRQGPRKIYAVNPMAASRYRDRHGVSRKKSDPGDALVLANIIRTDAPVHRPMPADTDLAQAVAVLARAQQNAVWNRQQVANQLRSLLREYFPAMIEAFKDKPGTLTRPDARRILAVAPTPALAAKLQMWKLTAMLKRAGRRRGIETDAERIQQLFRQEAPRQLLLVEDAMGKQAQALLQLDAACQAVDDLARATEEAFRSHPDAAIMLSFPGIGPQVGARILGEIGDDRSRFATAGGLKAYAGSAPVTRASGKRRYVGRRFVKNNRLNHVGHLWAFASISGSSGADAHYRRRRAGGDWHMQALRHLFNRMLGQLHHCLLARVPFDEAIAFPPGAAMLQPASS</sequence>
<feature type="domain" description="Transposase IS116/IS110/IS902 C-terminal" evidence="2">
    <location>
        <begin position="293"/>
        <end position="377"/>
    </location>
</feature>
<dbReference type="NCBIfam" id="NF033542">
    <property type="entry name" value="transpos_IS110"/>
    <property type="match status" value="1"/>
</dbReference>
<evidence type="ECO:0000259" key="1">
    <source>
        <dbReference type="Pfam" id="PF01548"/>
    </source>
</evidence>
<dbReference type="Proteomes" id="UP001499990">
    <property type="component" value="Unassembled WGS sequence"/>
</dbReference>
<feature type="domain" description="Transposase IS110-like N-terminal" evidence="1">
    <location>
        <begin position="23"/>
        <end position="180"/>
    </location>
</feature>
<dbReference type="Pfam" id="PF02371">
    <property type="entry name" value="Transposase_20"/>
    <property type="match status" value="1"/>
</dbReference>
<organism evidence="3 4">
    <name type="scientific">Streptomyces sannanensis</name>
    <dbReference type="NCBI Taxonomy" id="285536"/>
    <lineage>
        <taxon>Bacteria</taxon>
        <taxon>Bacillati</taxon>
        <taxon>Actinomycetota</taxon>
        <taxon>Actinomycetes</taxon>
        <taxon>Kitasatosporales</taxon>
        <taxon>Streptomycetaceae</taxon>
        <taxon>Streptomyces</taxon>
    </lineage>
</organism>
<accession>A0ABP6SP40</accession>
<dbReference type="InterPro" id="IPR003346">
    <property type="entry name" value="Transposase_20"/>
</dbReference>
<name>A0ABP6SP40_9ACTN</name>
<dbReference type="InterPro" id="IPR002525">
    <property type="entry name" value="Transp_IS110-like_N"/>
</dbReference>
<proteinExistence type="predicted"/>
<dbReference type="PANTHER" id="PTHR33055">
    <property type="entry name" value="TRANSPOSASE FOR INSERTION SEQUENCE ELEMENT IS1111A"/>
    <property type="match status" value="1"/>
</dbReference>
<protein>
    <submittedName>
        <fullName evidence="3">IS110-like element IS117 family transposase</fullName>
    </submittedName>
</protein>
<dbReference type="EMBL" id="BAAAYL010000003">
    <property type="protein sequence ID" value="GAA3381059.1"/>
    <property type="molecule type" value="Genomic_DNA"/>
</dbReference>
<dbReference type="PANTHER" id="PTHR33055:SF3">
    <property type="entry name" value="PUTATIVE TRANSPOSASE FOR IS117-RELATED"/>
    <property type="match status" value="1"/>
</dbReference>
<evidence type="ECO:0000313" key="3">
    <source>
        <dbReference type="EMBL" id="GAA3381059.1"/>
    </source>
</evidence>
<comment type="caution">
    <text evidence="3">The sequence shown here is derived from an EMBL/GenBank/DDBJ whole genome shotgun (WGS) entry which is preliminary data.</text>
</comment>
<gene>
    <name evidence="3" type="ORF">GCM10020367_70830</name>
</gene>
<reference evidence="4" key="1">
    <citation type="journal article" date="2019" name="Int. J. Syst. Evol. Microbiol.">
        <title>The Global Catalogue of Microorganisms (GCM) 10K type strain sequencing project: providing services to taxonomists for standard genome sequencing and annotation.</title>
        <authorList>
            <consortium name="The Broad Institute Genomics Platform"/>
            <consortium name="The Broad Institute Genome Sequencing Center for Infectious Disease"/>
            <person name="Wu L."/>
            <person name="Ma J."/>
        </authorList>
    </citation>
    <scope>NUCLEOTIDE SEQUENCE [LARGE SCALE GENOMIC DNA]</scope>
    <source>
        <strain evidence="4">JCM 9651</strain>
    </source>
</reference>